<dbReference type="GO" id="GO:0006799">
    <property type="term" value="P:polyphosphate biosynthetic process"/>
    <property type="evidence" value="ECO:0007669"/>
    <property type="project" value="UniProtKB-ARBA"/>
</dbReference>
<evidence type="ECO:0000313" key="9">
    <source>
        <dbReference type="Proteomes" id="UP000593906"/>
    </source>
</evidence>
<evidence type="ECO:0000313" key="8">
    <source>
        <dbReference type="EMBL" id="QOY41464.1"/>
    </source>
</evidence>
<dbReference type="CDD" id="cd07751">
    <property type="entry name" value="PolyPPase_VTC4_like"/>
    <property type="match status" value="1"/>
</dbReference>
<comment type="subcellular location">
    <subcellularLocation>
        <location evidence="1">Vacuole membrane</location>
        <topology evidence="1">Multi-pass membrane protein</topology>
    </subcellularLocation>
</comment>
<dbReference type="GO" id="GO:0005774">
    <property type="term" value="C:vacuolar membrane"/>
    <property type="evidence" value="ECO:0007669"/>
    <property type="project" value="UniProtKB-SubCell"/>
</dbReference>
<feature type="transmembrane region" description="Helical" evidence="6">
    <location>
        <begin position="793"/>
        <end position="812"/>
    </location>
</feature>
<evidence type="ECO:0000256" key="4">
    <source>
        <dbReference type="ARBA" id="ARBA00022989"/>
    </source>
</evidence>
<name>A0A7S7LFX7_CRYPV</name>
<dbReference type="EMBL" id="CP044418">
    <property type="protein sequence ID" value="QOY41464.1"/>
    <property type="molecule type" value="Genomic_DNA"/>
</dbReference>
<dbReference type="PROSITE" id="PS51382">
    <property type="entry name" value="SPX"/>
    <property type="match status" value="1"/>
</dbReference>
<dbReference type="PANTHER" id="PTHR46140">
    <property type="entry name" value="VACUOLAR TRANSPORTER CHAPERONE 1-RELATED"/>
    <property type="match status" value="1"/>
</dbReference>
<evidence type="ECO:0000256" key="6">
    <source>
        <dbReference type="SAM" id="Phobius"/>
    </source>
</evidence>
<dbReference type="VEuPathDB" id="CryptoDB:CPATCC_0022090"/>
<evidence type="ECO:0000256" key="1">
    <source>
        <dbReference type="ARBA" id="ARBA00004128"/>
    </source>
</evidence>
<feature type="transmembrane region" description="Helical" evidence="6">
    <location>
        <begin position="711"/>
        <end position="729"/>
    </location>
</feature>
<dbReference type="OMA" id="KIHHEEW"/>
<evidence type="ECO:0000256" key="3">
    <source>
        <dbReference type="ARBA" id="ARBA00022692"/>
    </source>
</evidence>
<evidence type="ECO:0000259" key="7">
    <source>
        <dbReference type="PROSITE" id="PS51382"/>
    </source>
</evidence>
<dbReference type="InterPro" id="IPR018966">
    <property type="entry name" value="VTC_domain"/>
</dbReference>
<dbReference type="InterPro" id="IPR051572">
    <property type="entry name" value="VTC_Complex_Subunit"/>
</dbReference>
<accession>A0A7S7LFX7</accession>
<feature type="domain" description="SPX" evidence="7">
    <location>
        <begin position="1"/>
        <end position="200"/>
    </location>
</feature>
<evidence type="ECO:0000256" key="5">
    <source>
        <dbReference type="ARBA" id="ARBA00023136"/>
    </source>
</evidence>
<keyword evidence="4 6" id="KW-1133">Transmembrane helix</keyword>
<dbReference type="InterPro" id="IPR004331">
    <property type="entry name" value="SPX_dom"/>
</dbReference>
<dbReference type="Proteomes" id="UP000593906">
    <property type="component" value="Chromosome 5"/>
</dbReference>
<dbReference type="AlphaFoldDB" id="A0A7S7LFX7"/>
<dbReference type="InterPro" id="IPR042267">
    <property type="entry name" value="VTC_sf"/>
</dbReference>
<reference evidence="8 9" key="1">
    <citation type="submission" date="2019-09" db="EMBL/GenBank/DDBJ databases">
        <title>Consistent, comparative and evidence-based genome assembly and annotation for Cryptosporidium parvum, C. hominis and C. tyzzeri.</title>
        <authorList>
            <person name="Baptista R.P."/>
            <person name="Li Y."/>
            <person name="Sateriale A."/>
            <person name="Ansell B."/>
            <person name="Jex A."/>
            <person name="Sanders M."/>
            <person name="Brooks K."/>
            <person name="Tracey A."/>
            <person name="Berriman M."/>
            <person name="Striepen B."/>
            <person name="Cotton J.A."/>
            <person name="Kissinger J.C."/>
        </authorList>
    </citation>
    <scope>NUCLEOTIDE SEQUENCE [LARGE SCALE GENOMIC DNA]</scope>
    <source>
        <strain evidence="8 9">IOWA-ATCC</strain>
    </source>
</reference>
<dbReference type="Gene3D" id="3.20.100.30">
    <property type="entry name" value="VTC, catalytic tunnel domain"/>
    <property type="match status" value="1"/>
</dbReference>
<keyword evidence="3 6" id="KW-0812">Transmembrane</keyword>
<protein>
    <recommendedName>
        <fullName evidence="7">SPX domain-containing protein</fullName>
    </recommendedName>
</protein>
<dbReference type="PANTHER" id="PTHR46140:SF1">
    <property type="entry name" value="VACUOLAR TRANSPORTER CHAPERONE COMPLEX SUBUNIT 4-RELATED"/>
    <property type="match status" value="1"/>
</dbReference>
<proteinExistence type="predicted"/>
<organism evidence="8 9">
    <name type="scientific">Cryptosporidium parvum</name>
    <dbReference type="NCBI Taxonomy" id="5807"/>
    <lineage>
        <taxon>Eukaryota</taxon>
        <taxon>Sar</taxon>
        <taxon>Alveolata</taxon>
        <taxon>Apicomplexa</taxon>
        <taxon>Conoidasida</taxon>
        <taxon>Coccidia</taxon>
        <taxon>Eucoccidiorida</taxon>
        <taxon>Eimeriorina</taxon>
        <taxon>Cryptosporidiidae</taxon>
        <taxon>Cryptosporidium</taxon>
    </lineage>
</organism>
<evidence type="ECO:0000256" key="2">
    <source>
        <dbReference type="ARBA" id="ARBA00022554"/>
    </source>
</evidence>
<feature type="transmembrane region" description="Helical" evidence="6">
    <location>
        <begin position="741"/>
        <end position="765"/>
    </location>
</feature>
<dbReference type="Pfam" id="PF09359">
    <property type="entry name" value="VTC"/>
    <property type="match status" value="1"/>
</dbReference>
<keyword evidence="5 6" id="KW-0472">Membrane</keyword>
<sequence length="813" mass="95790">MIPSKDYVFKTSDNVINYYVDTKRICEIILRLASQYGPNKKAVSTYIEKNGYITSVGFSERQLPDILSESIACDYIFRELLNEEIDKVNKFTATKHEEIYREIMKIGKQIRSEISIPLCEYLKEYKRRQKITNENFNKLNYGYLMNNIKLLNEFELSLNNLSNEIIHLDFYIRTNFKILTRLCRFFDIMLQTSTSVWFQTHLTKEPFVDINIDILLILLSLSWTRYRDAEKVILELKELSENKINIEIMLEIDTENENDNNNNNNKKIWKPPETFLRNTTKYWVHPNNVVSAKVGIIRYVPYLIFGISNSELETLLDPYMCVEGHNVVDPKTIEESQAITSVYLDNMNAECYYNRISRFEDAQLFRLRWYGSNSGSKEKEIFMERKTHHESWTGEKSAKERFSLPQKYVFGYLKGKFNVDSLIKEGIFHTRKNQEKENVEKSINLAKEIQNYIINNKLQPFVRTSYLRAAFQNQDNNQVRFSIDTNLCMVNEYISDGHQNEPWCRLAEEVLSKNEVTRFPFAILEVKLQSEQPIWVSEMLKRCNATLVYKFSKFQHGMAILHEDKVSIFPHWIEDFHQINDVDILSSASISELSYTKSNDDEDDVINNFQRKKQVLTNLQFQGENNDEDNRISKLIDILLNSYLNLTNFDLNGLKLELNRNMNHSQSFYSNNNNNNNGSNNEFMDQYINSIHSKKINKLDPKSLFAAERVMLYWVRKTIYISTFVILLISKTKKNIHITRISTFIELSFIPMIITTLIFGLIVYIKRINSIERRMVKSLENEKERIDYPKSSLYIFTTSCLILAFSLILNIIN</sequence>
<keyword evidence="2" id="KW-0926">Vacuole</keyword>
<gene>
    <name evidence="8" type="ORF">CPATCC_002020</name>
</gene>